<evidence type="ECO:0000256" key="2">
    <source>
        <dbReference type="ARBA" id="ARBA00022553"/>
    </source>
</evidence>
<feature type="compositionally biased region" description="Gly residues" evidence="4">
    <location>
        <begin position="713"/>
        <end position="723"/>
    </location>
</feature>
<feature type="region of interest" description="Disordered" evidence="4">
    <location>
        <begin position="1565"/>
        <end position="1600"/>
    </location>
</feature>
<dbReference type="CTD" id="8603"/>
<reference evidence="7" key="1">
    <citation type="submission" date="2025-08" db="UniProtKB">
        <authorList>
            <consortium name="RefSeq"/>
        </authorList>
    </citation>
    <scope>IDENTIFICATION</scope>
    <source>
        <tissue evidence="7">Sperm</tissue>
    </source>
</reference>
<feature type="region of interest" description="Disordered" evidence="4">
    <location>
        <begin position="1196"/>
        <end position="1341"/>
    </location>
</feature>
<feature type="compositionally biased region" description="Basic and acidic residues" evidence="4">
    <location>
        <begin position="1460"/>
        <end position="1473"/>
    </location>
</feature>
<feature type="compositionally biased region" description="Polar residues" evidence="4">
    <location>
        <begin position="1634"/>
        <end position="1649"/>
    </location>
</feature>
<feature type="compositionally biased region" description="Basic and acidic residues" evidence="4">
    <location>
        <begin position="1269"/>
        <end position="1286"/>
    </location>
</feature>
<dbReference type="InterPro" id="IPR029717">
    <property type="entry name" value="FAM193"/>
</dbReference>
<name>A0AAJ7SV35_PETMA</name>
<dbReference type="PANTHER" id="PTHR15109">
    <property type="entry name" value="AGAP004327-PA"/>
    <property type="match status" value="1"/>
</dbReference>
<feature type="compositionally biased region" description="Low complexity" evidence="4">
    <location>
        <begin position="1037"/>
        <end position="1049"/>
    </location>
</feature>
<feature type="region of interest" description="Disordered" evidence="4">
    <location>
        <begin position="1371"/>
        <end position="1416"/>
    </location>
</feature>
<feature type="domain" description="FAM193 C-terminal" evidence="5">
    <location>
        <begin position="1732"/>
        <end position="1788"/>
    </location>
</feature>
<feature type="compositionally biased region" description="Acidic residues" evidence="4">
    <location>
        <begin position="676"/>
        <end position="694"/>
    </location>
</feature>
<gene>
    <name evidence="7" type="primary">FAM193A</name>
</gene>
<feature type="region of interest" description="Disordered" evidence="4">
    <location>
        <begin position="658"/>
        <end position="725"/>
    </location>
</feature>
<proteinExistence type="inferred from homology"/>
<feature type="region of interest" description="Disordered" evidence="4">
    <location>
        <begin position="1434"/>
        <end position="1473"/>
    </location>
</feature>
<dbReference type="RefSeq" id="XP_032806112.1">
    <property type="nucleotide sequence ID" value="XM_032950221.1"/>
</dbReference>
<dbReference type="Pfam" id="PF15914">
    <property type="entry name" value="FAM193_C"/>
    <property type="match status" value="1"/>
</dbReference>
<sequence>MSPADTKRTKRRKNRRGGGGGTSGGGGGTKALSRQQKMSPATSGGGSSSSSASGEVPFSFSPLRPSFPGSWRCLLCRCETPSMLQASAGETNGLAPGAGGGTNPMQLGLAACAAGTNGQSSAQTNSEGNSVNGAPSPGAPNPPQPSFVGALNASCSPPSPMQNSATPESTTLFPSPLWVCHDCRRNFEEQHLRGNFQPTSQTVDAVQKPPVALDAVANGGKTESVLPVQPPAELTTVPGLICNCESCRERREIVGESGRDAQLLQKYWTEVRHLVRCIYCRAGTPLAEEQGTAPDVESVKEMVDRLCKVDPYQLYQRLESQAREYVLEVKLRLVKQLTSAPLSAAHACHLLSLLLDEYGALCQAARTIATFLVTLEKEHLKKFEVTWELHNMHLFHKMVYFAPLIQRDLSTLLNLLKSQDEPQDEATVELLGRMRCFEEGMVCIAAQWNDCQKRIDDYVDEQVALKRKQKAQKEDWELYKQRKLIEQQLMNSKKCELAEGNVSEAVAQLLSTSHLNLGDCPNCNYRQRCTCDQCSISHMLTCGLMEPTLPDSLHLNSLALPSGTAREYLSEIHAPSISSSSSDCDSGPSTPPLTRQHPDANFTELYEPSARRPRRDEAEVAGLPDSLADVYALCSYPDSGVELGTGSLHTVLNGAGENLASKDEHSGKSSSCSSTSEEEDEEDEEDEDEDEGEFSPDVGEYGASQLSVPDEYPGGGPLHGASGGLPVAFAQHKDGQELFTVGFPGREAGEGVPASCECHFCKQVGGLAPALPSGALPGGQQLLLADKLPHHPTLQLYPHIHGQLPLHPSPSPLAHISHLNPFLPHPVYPAPPVPPASALAAVYPPSQASSSALYSATSASNKCLLNLSAPAFPQSCKHQGLRLGLEGAAVVEPAAGATAAPYPVATSSEWSTELLAAHRYTGSWASELLAGTLGVLPDTGHAATDCKAPSEKNNNPFTHGTQPSHAQGQQHLDLASYSSNAHHTILPAKPAPLQQPNGHAHKGSVRSSPVGISSSSPFQQGPLSSNPPATHLGHPQTTPTSCAAKAAPCSKPPSPVAPASQSKSLSASPFAKPPPPSSGFPKSVSPAPFPKTAASPAFPKQAPAAPGFVSHHLGGACPSGKAPGGHVEALHGVASACSEGNCVGCSDGNTYGTEESQDEDSCSDESSSTSTSTSQRDGKYCDCCYCEFFGHGGPPVAPTSKNYAEMREKLRLRLTKRKEDPPRREPPPPPKKEADTRKVEELLSFINSSEPKPGNTARAAKRARHKQRKMEERAKQETELKERGDQEQLQQEAVVEEDAQQRRSTLQRTESKLGVGQPEPARLPGTSRPPSHFSTERPARPPVVQADLLLQNCTLASTVSNMHAAQATKFTHSASTGGLSESKDARSTTAIRKADPSLAPSYEKNSSGASVIKTSDAEPQTFLESVKRCTFAHEERARGTHDQKPAELGKRQHKQNAVESKQETVNKHNLASDHRRVQREMNCTKISDSTLVGEPSCTLQKHDVHHREQQVSPPAVPDHPKVKRSELPPLRGKPAADTPQLKGRAVECPVAKSACQHASYSMPDALQPKGKASELHAKSKGAAEVQRSKGTEPLVCQQNGKVTDSHVAVQNNEKFALASLQTNEKLESTARKASGTSENGSQKSGNTAGVAQGLNGKMENAPLQTYNKIEQHAPCKASGQEGPRGPHCEPQPHGADEQHTPEINGKADSPQPKNKSKKNKKKKSERLNPSIDDVFLPKDIDLNNGDLDETEREVERFKRFCMDSARQNRQKLTVNWSNFNLKKSGFAAH</sequence>
<evidence type="ECO:0000313" key="7">
    <source>
        <dbReference type="RefSeq" id="XP_032806112.1"/>
    </source>
</evidence>
<feature type="compositionally biased region" description="Basic residues" evidence="4">
    <location>
        <begin position="1259"/>
        <end position="1268"/>
    </location>
</feature>
<dbReference type="KEGG" id="pmrn:116940415"/>
<feature type="region of interest" description="Disordered" evidence="4">
    <location>
        <begin position="987"/>
        <end position="1103"/>
    </location>
</feature>
<dbReference type="PANTHER" id="PTHR15109:SF4">
    <property type="entry name" value="FAM193 C-TERMINAL DOMAIN-CONTAINING PROTEIN"/>
    <property type="match status" value="1"/>
</dbReference>
<feature type="region of interest" description="Disordered" evidence="4">
    <location>
        <begin position="1620"/>
        <end position="1751"/>
    </location>
</feature>
<evidence type="ECO:0000259" key="5">
    <source>
        <dbReference type="Pfam" id="PF15914"/>
    </source>
</evidence>
<keyword evidence="3" id="KW-0175">Coiled coil</keyword>
<feature type="region of interest" description="Disordered" evidence="4">
    <location>
        <begin position="944"/>
        <end position="969"/>
    </location>
</feature>
<evidence type="ECO:0000256" key="4">
    <source>
        <dbReference type="SAM" id="MobiDB-lite"/>
    </source>
</evidence>
<feature type="compositionally biased region" description="Polar residues" evidence="4">
    <location>
        <begin position="1018"/>
        <end position="1028"/>
    </location>
</feature>
<feature type="compositionally biased region" description="Polar residues" evidence="4">
    <location>
        <begin position="153"/>
        <end position="170"/>
    </location>
</feature>
<evidence type="ECO:0000313" key="6">
    <source>
        <dbReference type="Proteomes" id="UP001318040"/>
    </source>
</evidence>
<keyword evidence="6" id="KW-1185">Reference proteome</keyword>
<feature type="compositionally biased region" description="Low complexity" evidence="4">
    <location>
        <begin position="1057"/>
        <end position="1070"/>
    </location>
</feature>
<comment type="similarity">
    <text evidence="1">Belongs to the FAM193 family.</text>
</comment>
<feature type="compositionally biased region" description="Basic and acidic residues" evidence="4">
    <location>
        <begin position="1434"/>
        <end position="1450"/>
    </location>
</feature>
<protein>
    <submittedName>
        <fullName evidence="7">Protein FAM193A isoform X1</fullName>
    </submittedName>
</protein>
<feature type="compositionally biased region" description="Low complexity" evidence="4">
    <location>
        <begin position="576"/>
        <end position="588"/>
    </location>
</feature>
<dbReference type="InterPro" id="IPR031802">
    <property type="entry name" value="FAM193_C"/>
</dbReference>
<feature type="region of interest" description="Disordered" evidence="4">
    <location>
        <begin position="1"/>
        <end position="57"/>
    </location>
</feature>
<organism evidence="6 7">
    <name type="scientific">Petromyzon marinus</name>
    <name type="common">Sea lamprey</name>
    <dbReference type="NCBI Taxonomy" id="7757"/>
    <lineage>
        <taxon>Eukaryota</taxon>
        <taxon>Metazoa</taxon>
        <taxon>Chordata</taxon>
        <taxon>Craniata</taxon>
        <taxon>Vertebrata</taxon>
        <taxon>Cyclostomata</taxon>
        <taxon>Hyperoartia</taxon>
        <taxon>Petromyzontiformes</taxon>
        <taxon>Petromyzontidae</taxon>
        <taxon>Petromyzon</taxon>
    </lineage>
</organism>
<feature type="compositionally biased region" description="Gly residues" evidence="4">
    <location>
        <begin position="17"/>
        <end position="29"/>
    </location>
</feature>
<evidence type="ECO:0000256" key="3">
    <source>
        <dbReference type="ARBA" id="ARBA00023054"/>
    </source>
</evidence>
<feature type="region of interest" description="Disordered" evidence="4">
    <location>
        <begin position="1153"/>
        <end position="1179"/>
    </location>
</feature>
<dbReference type="Proteomes" id="UP001318040">
    <property type="component" value="Chromosome 9"/>
</dbReference>
<feature type="compositionally biased region" description="Basic and acidic residues" evidence="4">
    <location>
        <begin position="1204"/>
        <end position="1241"/>
    </location>
</feature>
<feature type="region of interest" description="Disordered" evidence="4">
    <location>
        <begin position="1502"/>
        <end position="1542"/>
    </location>
</feature>
<feature type="compositionally biased region" description="Low complexity" evidence="4">
    <location>
        <begin position="48"/>
        <end position="57"/>
    </location>
</feature>
<feature type="compositionally biased region" description="Polar residues" evidence="4">
    <location>
        <begin position="1403"/>
        <end position="1413"/>
    </location>
</feature>
<feature type="region of interest" description="Disordered" evidence="4">
    <location>
        <begin position="576"/>
        <end position="618"/>
    </location>
</feature>
<feature type="compositionally biased region" description="Low complexity" evidence="4">
    <location>
        <begin position="1005"/>
        <end position="1017"/>
    </location>
</feature>
<feature type="region of interest" description="Disordered" evidence="4">
    <location>
        <begin position="114"/>
        <end position="170"/>
    </location>
</feature>
<feature type="compositionally biased region" description="Basic residues" evidence="4">
    <location>
        <begin position="1714"/>
        <end position="1724"/>
    </location>
</feature>
<keyword evidence="2" id="KW-0597">Phosphoprotein</keyword>
<accession>A0AAJ7SV35</accession>
<feature type="compositionally biased region" description="Low complexity" evidence="4">
    <location>
        <begin position="1164"/>
        <end position="1174"/>
    </location>
</feature>
<feature type="compositionally biased region" description="Polar residues" evidence="4">
    <location>
        <begin position="951"/>
        <end position="969"/>
    </location>
</feature>
<feature type="compositionally biased region" description="Polar residues" evidence="4">
    <location>
        <begin position="116"/>
        <end position="131"/>
    </location>
</feature>
<evidence type="ECO:0000256" key="1">
    <source>
        <dbReference type="ARBA" id="ARBA00009689"/>
    </source>
</evidence>